<dbReference type="InterPro" id="IPR009686">
    <property type="entry name" value="Senescence/spartin_C"/>
</dbReference>
<dbReference type="InterPro" id="IPR045036">
    <property type="entry name" value="Spartin-like"/>
</dbReference>
<accession>A0A392PGV3</accession>
<sequence length="71" mass="7388">MNRYGEQAAHATSQGLDAAGHALGTAWAAFKIRKAINPKSVLKPTTLAKTAAKAAASDFKSSKSKSKSKSK</sequence>
<dbReference type="GO" id="GO:0005886">
    <property type="term" value="C:plasma membrane"/>
    <property type="evidence" value="ECO:0007669"/>
    <property type="project" value="TreeGrafter"/>
</dbReference>
<dbReference type="AlphaFoldDB" id="A0A392PGV3"/>
<name>A0A392PGV3_9FABA</name>
<evidence type="ECO:0000259" key="1">
    <source>
        <dbReference type="Pfam" id="PF06911"/>
    </source>
</evidence>
<protein>
    <submittedName>
        <fullName evidence="2">ERD7 protein</fullName>
    </submittedName>
</protein>
<proteinExistence type="predicted"/>
<evidence type="ECO:0000313" key="3">
    <source>
        <dbReference type="Proteomes" id="UP000265520"/>
    </source>
</evidence>
<dbReference type="Pfam" id="PF06911">
    <property type="entry name" value="Senescence"/>
    <property type="match status" value="1"/>
</dbReference>
<dbReference type="PANTHER" id="PTHR21068">
    <property type="entry name" value="SPARTIN"/>
    <property type="match status" value="1"/>
</dbReference>
<organism evidence="2 3">
    <name type="scientific">Trifolium medium</name>
    <dbReference type="NCBI Taxonomy" id="97028"/>
    <lineage>
        <taxon>Eukaryota</taxon>
        <taxon>Viridiplantae</taxon>
        <taxon>Streptophyta</taxon>
        <taxon>Embryophyta</taxon>
        <taxon>Tracheophyta</taxon>
        <taxon>Spermatophyta</taxon>
        <taxon>Magnoliopsida</taxon>
        <taxon>eudicotyledons</taxon>
        <taxon>Gunneridae</taxon>
        <taxon>Pentapetalae</taxon>
        <taxon>rosids</taxon>
        <taxon>fabids</taxon>
        <taxon>Fabales</taxon>
        <taxon>Fabaceae</taxon>
        <taxon>Papilionoideae</taxon>
        <taxon>50 kb inversion clade</taxon>
        <taxon>NPAAA clade</taxon>
        <taxon>Hologalegina</taxon>
        <taxon>IRL clade</taxon>
        <taxon>Trifolieae</taxon>
        <taxon>Trifolium</taxon>
    </lineage>
</organism>
<keyword evidence="3" id="KW-1185">Reference proteome</keyword>
<dbReference type="PANTHER" id="PTHR21068:SF47">
    <property type="entry name" value="SENESCENCE_SPARTIN-ASSOCIATED-RELATED"/>
    <property type="match status" value="1"/>
</dbReference>
<evidence type="ECO:0000313" key="2">
    <source>
        <dbReference type="EMBL" id="MCI10719.1"/>
    </source>
</evidence>
<dbReference type="Proteomes" id="UP000265520">
    <property type="component" value="Unassembled WGS sequence"/>
</dbReference>
<reference evidence="2 3" key="1">
    <citation type="journal article" date="2018" name="Front. Plant Sci.">
        <title>Red Clover (Trifolium pratense) and Zigzag Clover (T. medium) - A Picture of Genomic Similarities and Differences.</title>
        <authorList>
            <person name="Dluhosova J."/>
            <person name="Istvanek J."/>
            <person name="Nedelnik J."/>
            <person name="Repkova J."/>
        </authorList>
    </citation>
    <scope>NUCLEOTIDE SEQUENCE [LARGE SCALE GENOMIC DNA]</scope>
    <source>
        <strain evidence="3">cv. 10/8</strain>
        <tissue evidence="2">Leaf</tissue>
    </source>
</reference>
<comment type="caution">
    <text evidence="2">The sequence shown here is derived from an EMBL/GenBank/DDBJ whole genome shotgun (WGS) entry which is preliminary data.</text>
</comment>
<dbReference type="EMBL" id="LXQA010077350">
    <property type="protein sequence ID" value="MCI10719.1"/>
    <property type="molecule type" value="Genomic_DNA"/>
</dbReference>
<feature type="domain" description="Senescence" evidence="1">
    <location>
        <begin position="2"/>
        <end position="53"/>
    </location>
</feature>